<reference evidence="1 2" key="1">
    <citation type="submission" date="2019-04" db="EMBL/GenBank/DDBJ databases">
        <title>Trinickia sp. 7GSK02, isolated from subtropical forest soil.</title>
        <authorList>
            <person name="Gao Z.-H."/>
            <person name="Qiu L.-H."/>
        </authorList>
    </citation>
    <scope>NUCLEOTIDE SEQUENCE [LARGE SCALE GENOMIC DNA]</scope>
    <source>
        <strain evidence="1 2">7GSK02</strain>
    </source>
</reference>
<dbReference type="EMBL" id="SWJE01000010">
    <property type="protein sequence ID" value="TKC86736.1"/>
    <property type="molecule type" value="Genomic_DNA"/>
</dbReference>
<keyword evidence="1" id="KW-0560">Oxidoreductase</keyword>
<sequence length="352" mass="37775">MSDKPQDAGPPVQLWTRDGFQGAMSVVTRPTYAPDYLSVQGPHAPRRAVLERLTPDDQDDAEALPTTVATSRLGVRLLVSGRRKPMPYVVRNVEADEIHFIQSGTVRFETDVGCLTAEEGDFVCIPRAVAYRYAPANGAMRSVIVESPSALKLSPPAPTGMLNVARDLKHAEIDPGIAAGGPTKLVLKTFDDENTVFRMPHDPLALGVRLSGAAPVWKLSLASIQVHAYLPEGGPPSQFLSSSTGDVLMFNLSARPGGRPPVHINADFDEVVCYVRGPGVWGGCSEPGTLTCVPKGVIHHGPSENVVEGYQAWLLETRATLRWTPKAIAASELMETGQYGPHPSAGKSNQET</sequence>
<dbReference type="OrthoDB" id="9811253at2"/>
<accession>A0A4U1I0V1</accession>
<keyword evidence="2" id="KW-1185">Reference proteome</keyword>
<keyword evidence="1" id="KW-0223">Dioxygenase</keyword>
<dbReference type="InterPro" id="IPR014710">
    <property type="entry name" value="RmlC-like_jellyroll"/>
</dbReference>
<dbReference type="Gene3D" id="2.60.120.10">
    <property type="entry name" value="Jelly Rolls"/>
    <property type="match status" value="1"/>
</dbReference>
<dbReference type="SUPFAM" id="SSF51182">
    <property type="entry name" value="RmlC-like cupins"/>
    <property type="match status" value="1"/>
</dbReference>
<dbReference type="AlphaFoldDB" id="A0A4U1I0V1"/>
<name>A0A4U1I0V1_9BURK</name>
<organism evidence="1 2">
    <name type="scientific">Trinickia terrae</name>
    <dbReference type="NCBI Taxonomy" id="2571161"/>
    <lineage>
        <taxon>Bacteria</taxon>
        <taxon>Pseudomonadati</taxon>
        <taxon>Pseudomonadota</taxon>
        <taxon>Betaproteobacteria</taxon>
        <taxon>Burkholderiales</taxon>
        <taxon>Burkholderiaceae</taxon>
        <taxon>Trinickia</taxon>
    </lineage>
</organism>
<dbReference type="InterPro" id="IPR011051">
    <property type="entry name" value="RmlC_Cupin_sf"/>
</dbReference>
<dbReference type="RefSeq" id="WP_136896629.1">
    <property type="nucleotide sequence ID" value="NZ_SWJE01000010.1"/>
</dbReference>
<proteinExistence type="predicted"/>
<dbReference type="Proteomes" id="UP000305539">
    <property type="component" value="Unassembled WGS sequence"/>
</dbReference>
<comment type="caution">
    <text evidence="1">The sequence shown here is derived from an EMBL/GenBank/DDBJ whole genome shotgun (WGS) entry which is preliminary data.</text>
</comment>
<protein>
    <submittedName>
        <fullName evidence="1">Homogentisate 1,2-dioxygenase</fullName>
    </submittedName>
</protein>
<dbReference type="GO" id="GO:0051213">
    <property type="term" value="F:dioxygenase activity"/>
    <property type="evidence" value="ECO:0007669"/>
    <property type="project" value="UniProtKB-KW"/>
</dbReference>
<gene>
    <name evidence="1" type="ORF">FAZ69_18965</name>
</gene>
<evidence type="ECO:0000313" key="2">
    <source>
        <dbReference type="Proteomes" id="UP000305539"/>
    </source>
</evidence>
<evidence type="ECO:0000313" key="1">
    <source>
        <dbReference type="EMBL" id="TKC86736.1"/>
    </source>
</evidence>